<keyword evidence="2" id="KW-1185">Reference proteome</keyword>
<gene>
    <name evidence="3" type="primary">LOC107811610</name>
</gene>
<evidence type="ECO:0000313" key="2">
    <source>
        <dbReference type="Proteomes" id="UP000790787"/>
    </source>
</evidence>
<dbReference type="PaxDb" id="4097-A0A1S4BT52"/>
<reference evidence="2" key="1">
    <citation type="journal article" date="2014" name="Nat. Commun.">
        <title>The tobacco genome sequence and its comparison with those of tomato and potato.</title>
        <authorList>
            <person name="Sierro N."/>
            <person name="Battey J.N."/>
            <person name="Ouadi S."/>
            <person name="Bakaher N."/>
            <person name="Bovet L."/>
            <person name="Willig A."/>
            <person name="Goepfert S."/>
            <person name="Peitsch M.C."/>
            <person name="Ivanov N.V."/>
        </authorList>
    </citation>
    <scope>NUCLEOTIDE SEQUENCE [LARGE SCALE GENOMIC DNA]</scope>
</reference>
<feature type="domain" description="Reverse transcriptase zinc-binding" evidence="1">
    <location>
        <begin position="2"/>
        <end position="48"/>
    </location>
</feature>
<protein>
    <submittedName>
        <fullName evidence="3">Uncharacterized protein LOC107811610</fullName>
    </submittedName>
</protein>
<dbReference type="KEGG" id="nta:107811610"/>
<organism evidence="2 3">
    <name type="scientific">Nicotiana tabacum</name>
    <name type="common">Common tobacco</name>
    <dbReference type="NCBI Taxonomy" id="4097"/>
    <lineage>
        <taxon>Eukaryota</taxon>
        <taxon>Viridiplantae</taxon>
        <taxon>Streptophyta</taxon>
        <taxon>Embryophyta</taxon>
        <taxon>Tracheophyta</taxon>
        <taxon>Spermatophyta</taxon>
        <taxon>Magnoliopsida</taxon>
        <taxon>eudicotyledons</taxon>
        <taxon>Gunneridae</taxon>
        <taxon>Pentapetalae</taxon>
        <taxon>asterids</taxon>
        <taxon>lamiids</taxon>
        <taxon>Solanales</taxon>
        <taxon>Solanaceae</taxon>
        <taxon>Nicotianoideae</taxon>
        <taxon>Nicotianeae</taxon>
        <taxon>Nicotiana</taxon>
    </lineage>
</organism>
<evidence type="ECO:0000259" key="1">
    <source>
        <dbReference type="Pfam" id="PF13966"/>
    </source>
</evidence>
<dbReference type="GeneID" id="107811610"/>
<dbReference type="RefSeq" id="XP_016492064.1">
    <property type="nucleotide sequence ID" value="XM_016636578.1"/>
</dbReference>
<accession>A0A1S4BT52</accession>
<dbReference type="AlphaFoldDB" id="A0A1S4BT52"/>
<name>A0A1S4BT52_TOBAC</name>
<dbReference type="Pfam" id="PF13966">
    <property type="entry name" value="zf-RVT"/>
    <property type="match status" value="1"/>
</dbReference>
<reference evidence="3" key="2">
    <citation type="submission" date="2025-08" db="UniProtKB">
        <authorList>
            <consortium name="RefSeq"/>
        </authorList>
    </citation>
    <scope>IDENTIFICATION</scope>
    <source>
        <tissue evidence="3">Leaf</tissue>
    </source>
</reference>
<sequence>MAAHRRLLTRDRLIKWGVVADKTCPLCNLEDESIEHVFFKCEISTQIWKHILQWQGIKRDSKCWDEELTWVVQNASGKSPGAAVYRMLLSAIIYYIWNERNQRVFTNKQQGKEVIIKKIVQDVHHRGAMKQRIAKWLEQLNFYPL</sequence>
<proteinExistence type="predicted"/>
<dbReference type="OrthoDB" id="1938430at2759"/>
<dbReference type="OMA" id="TIATERW"/>
<dbReference type="PANTHER" id="PTHR33116:SF66">
    <property type="entry name" value="REVERSE TRANSCRIPTASE ZINC-BINDING DOMAIN-CONTAINING PROTEIN"/>
    <property type="match status" value="1"/>
</dbReference>
<dbReference type="PANTHER" id="PTHR33116">
    <property type="entry name" value="REVERSE TRANSCRIPTASE ZINC-BINDING DOMAIN-CONTAINING PROTEIN-RELATED-RELATED"/>
    <property type="match status" value="1"/>
</dbReference>
<dbReference type="Proteomes" id="UP000790787">
    <property type="component" value="Chromosome 19"/>
</dbReference>
<dbReference type="InterPro" id="IPR026960">
    <property type="entry name" value="RVT-Znf"/>
</dbReference>
<evidence type="ECO:0000313" key="3">
    <source>
        <dbReference type="RefSeq" id="XP_016492064.1"/>
    </source>
</evidence>